<evidence type="ECO:0000313" key="2">
    <source>
        <dbReference type="Proteomes" id="UP000634530"/>
    </source>
</evidence>
<keyword evidence="2" id="KW-1185">Reference proteome</keyword>
<dbReference type="KEGG" id="pvw:HU752_012470"/>
<proteinExistence type="predicted"/>
<sequence length="123" mass="13318">MMANFSSTACEQCAGELVSFKEGSVCGSKCLACGWSLVTTDISGIKFDETNYEIFCVGDYKDKAHVTCVSKASGFGFLKSRENLCQGEFVVFCGKAVDILKIRDELVVAGLRCSIKPDFIWGG</sequence>
<organism evidence="1 2">
    <name type="scientific">Pseudomonas vanderleydeniana</name>
    <dbReference type="NCBI Taxonomy" id="2745495"/>
    <lineage>
        <taxon>Bacteria</taxon>
        <taxon>Pseudomonadati</taxon>
        <taxon>Pseudomonadota</taxon>
        <taxon>Gammaproteobacteria</taxon>
        <taxon>Pseudomonadales</taxon>
        <taxon>Pseudomonadaceae</taxon>
        <taxon>Pseudomonas</taxon>
    </lineage>
</organism>
<dbReference type="EMBL" id="CP077093">
    <property type="protein sequence ID" value="QXI30702.1"/>
    <property type="molecule type" value="Genomic_DNA"/>
</dbReference>
<protein>
    <submittedName>
        <fullName evidence="1">Uncharacterized protein</fullName>
    </submittedName>
</protein>
<dbReference type="Proteomes" id="UP000634530">
    <property type="component" value="Chromosome"/>
</dbReference>
<reference evidence="1 2" key="1">
    <citation type="journal article" date="2020" name="Microorganisms">
        <title>Reliable Identification of Environmental Pseudomonas Isolates Using the rpoD Gene.</title>
        <authorList>
            <consortium name="The Broad Institute Genome Sequencing Platform"/>
            <person name="Girard L."/>
            <person name="Lood C."/>
            <person name="Rokni-Zadeh H."/>
            <person name="van Noort V."/>
            <person name="Lavigne R."/>
            <person name="De Mot R."/>
        </authorList>
    </citation>
    <scope>NUCLEOTIDE SEQUENCE [LARGE SCALE GENOMIC DNA]</scope>
    <source>
        <strain evidence="1 2">RW8P3</strain>
    </source>
</reference>
<accession>A0A9E6TUD2</accession>
<gene>
    <name evidence="1" type="ORF">HU752_012470</name>
</gene>
<evidence type="ECO:0000313" key="1">
    <source>
        <dbReference type="EMBL" id="QXI30702.1"/>
    </source>
</evidence>
<name>A0A9E6TUD2_9PSED</name>
<dbReference type="AlphaFoldDB" id="A0A9E6TUD2"/>
<reference evidence="1 2" key="2">
    <citation type="journal article" date="2021" name="Microorganisms">
        <title>The Ever-Expanding Pseudomonas Genus: Description of 43 New Species and Partition of the Pseudomonas putida Group.</title>
        <authorList>
            <person name="Girard L."/>
            <person name="Lood C."/>
            <person name="Hofte M."/>
            <person name="Vandamme P."/>
            <person name="Rokni-Zadeh H."/>
            <person name="van Noort V."/>
            <person name="Lavigne R."/>
            <person name="De Mot R."/>
        </authorList>
    </citation>
    <scope>NUCLEOTIDE SEQUENCE [LARGE SCALE GENOMIC DNA]</scope>
    <source>
        <strain evidence="1 2">RW8P3</strain>
    </source>
</reference>
<dbReference type="RefSeq" id="WP_186679603.1">
    <property type="nucleotide sequence ID" value="NZ_CP077093.1"/>
</dbReference>